<organism evidence="5 6">
    <name type="scientific">Microbacterium horticulturae</name>
    <dbReference type="NCBI Taxonomy" id="3028316"/>
    <lineage>
        <taxon>Bacteria</taxon>
        <taxon>Bacillati</taxon>
        <taxon>Actinomycetota</taxon>
        <taxon>Actinomycetes</taxon>
        <taxon>Micrococcales</taxon>
        <taxon>Microbacteriaceae</taxon>
        <taxon>Microbacterium</taxon>
    </lineage>
</organism>
<accession>A0ABY8BVN0</accession>
<dbReference type="SUPFAM" id="SSF51182">
    <property type="entry name" value="RmlC-like cupins"/>
    <property type="match status" value="1"/>
</dbReference>
<dbReference type="InterPro" id="IPR013096">
    <property type="entry name" value="Cupin_2"/>
</dbReference>
<dbReference type="InterPro" id="IPR009057">
    <property type="entry name" value="Homeodomain-like_sf"/>
</dbReference>
<dbReference type="Pfam" id="PF07883">
    <property type="entry name" value="Cupin_2"/>
    <property type="match status" value="1"/>
</dbReference>
<protein>
    <submittedName>
        <fullName evidence="5">AraC family transcriptional regulator</fullName>
    </submittedName>
</protein>
<feature type="domain" description="HTH araC/xylS-type" evidence="4">
    <location>
        <begin position="140"/>
        <end position="237"/>
    </location>
</feature>
<dbReference type="SUPFAM" id="SSF46689">
    <property type="entry name" value="Homeodomain-like"/>
    <property type="match status" value="1"/>
</dbReference>
<evidence type="ECO:0000256" key="1">
    <source>
        <dbReference type="ARBA" id="ARBA00023015"/>
    </source>
</evidence>
<dbReference type="SMART" id="SM00342">
    <property type="entry name" value="HTH_ARAC"/>
    <property type="match status" value="1"/>
</dbReference>
<dbReference type="PANTHER" id="PTHR11019:SF199">
    <property type="entry name" value="HTH-TYPE TRANSCRIPTIONAL REGULATOR NIMR"/>
    <property type="match status" value="1"/>
</dbReference>
<dbReference type="Gene3D" id="2.60.120.10">
    <property type="entry name" value="Jelly Rolls"/>
    <property type="match status" value="1"/>
</dbReference>
<dbReference type="InterPro" id="IPR011051">
    <property type="entry name" value="RmlC_Cupin_sf"/>
</dbReference>
<dbReference type="InterPro" id="IPR014710">
    <property type="entry name" value="RmlC-like_jellyroll"/>
</dbReference>
<dbReference type="Pfam" id="PF12833">
    <property type="entry name" value="HTH_18"/>
    <property type="match status" value="1"/>
</dbReference>
<dbReference type="Gene3D" id="1.10.10.60">
    <property type="entry name" value="Homeodomain-like"/>
    <property type="match status" value="1"/>
</dbReference>
<keyword evidence="1" id="KW-0805">Transcription regulation</keyword>
<name>A0ABY8BVN0_9MICO</name>
<dbReference type="PANTHER" id="PTHR11019">
    <property type="entry name" value="HTH-TYPE TRANSCRIPTIONAL REGULATOR NIMR"/>
    <property type="match status" value="1"/>
</dbReference>
<evidence type="ECO:0000256" key="2">
    <source>
        <dbReference type="ARBA" id="ARBA00023125"/>
    </source>
</evidence>
<evidence type="ECO:0000259" key="4">
    <source>
        <dbReference type="PROSITE" id="PS01124"/>
    </source>
</evidence>
<dbReference type="EMBL" id="CP119108">
    <property type="protein sequence ID" value="WEG08244.1"/>
    <property type="molecule type" value="Genomic_DNA"/>
</dbReference>
<dbReference type="Proteomes" id="UP001214553">
    <property type="component" value="Chromosome"/>
</dbReference>
<dbReference type="InterPro" id="IPR018062">
    <property type="entry name" value="HTH_AraC-typ_CS"/>
</dbReference>
<sequence>MTSPALLDAALTDVRLVDAIEHVHDGDELTWVVSGACRIETGEQRWRVDTETALLIPAGTVHRVVPRPDSIVFPLLLPAGTAQTPTPITRTPALETCARVLLQPGLASREAVACAQAAASTLLHMAGDACTPLPHDPRVRRLAQAILDAPAHPANLEELAERMHMSSRTVQRHFRRDTGMSFGAWRTAVRLAHARRLLQRGESVAAAARAAGYRSTSAFVVAFRRRHGVTPGAVAARN</sequence>
<reference evidence="5 6" key="1">
    <citation type="submission" date="2023-03" db="EMBL/GenBank/DDBJ databases">
        <title>Genome sequence of Microbacterium sp. KACC 23027.</title>
        <authorList>
            <person name="Kim S."/>
            <person name="Heo J."/>
            <person name="Kwon S.-W."/>
        </authorList>
    </citation>
    <scope>NUCLEOTIDE SEQUENCE [LARGE SCALE GENOMIC DNA]</scope>
    <source>
        <strain evidence="5 6">KACC 23027</strain>
    </source>
</reference>
<dbReference type="InterPro" id="IPR018060">
    <property type="entry name" value="HTH_AraC"/>
</dbReference>
<evidence type="ECO:0000313" key="5">
    <source>
        <dbReference type="EMBL" id="WEG08244.1"/>
    </source>
</evidence>
<gene>
    <name evidence="5" type="ORF">PU630_13505</name>
</gene>
<dbReference type="PROSITE" id="PS00041">
    <property type="entry name" value="HTH_ARAC_FAMILY_1"/>
    <property type="match status" value="1"/>
</dbReference>
<dbReference type="PROSITE" id="PS01124">
    <property type="entry name" value="HTH_ARAC_FAMILY_2"/>
    <property type="match status" value="1"/>
</dbReference>
<keyword evidence="6" id="KW-1185">Reference proteome</keyword>
<keyword evidence="3" id="KW-0804">Transcription</keyword>
<dbReference type="CDD" id="cd02208">
    <property type="entry name" value="cupin_RmlC-like"/>
    <property type="match status" value="1"/>
</dbReference>
<evidence type="ECO:0000313" key="6">
    <source>
        <dbReference type="Proteomes" id="UP001214553"/>
    </source>
</evidence>
<keyword evidence="2" id="KW-0238">DNA-binding</keyword>
<dbReference type="RefSeq" id="WP_275277574.1">
    <property type="nucleotide sequence ID" value="NZ_CP119108.1"/>
</dbReference>
<proteinExistence type="predicted"/>
<evidence type="ECO:0000256" key="3">
    <source>
        <dbReference type="ARBA" id="ARBA00023163"/>
    </source>
</evidence>